<evidence type="ECO:0000256" key="6">
    <source>
        <dbReference type="ARBA" id="ARBA00023004"/>
    </source>
</evidence>
<keyword evidence="6" id="KW-0408">Iron</keyword>
<protein>
    <recommendedName>
        <fullName evidence="10">Succinate dehydrogenase cytochrome b556 subunit</fullName>
    </recommendedName>
</protein>
<name>A0A381NKJ3_9ZZZZ</name>
<sequence>MKTNNHKPLSPHLSIYQWSITMILSVLHRITGIILSIGLILFVIWITMLSGDIISYQKFITIMQSFLGKTLLIGLSYAFFFHLCNGMRHLVWDSGKGFGKNIVYLSSWLILILSFVLTYLYWRFL</sequence>
<evidence type="ECO:0000313" key="9">
    <source>
        <dbReference type="EMBL" id="SUZ55060.1"/>
    </source>
</evidence>
<dbReference type="GO" id="GO:0006099">
    <property type="term" value="P:tricarboxylic acid cycle"/>
    <property type="evidence" value="ECO:0007669"/>
    <property type="project" value="InterPro"/>
</dbReference>
<evidence type="ECO:0000256" key="1">
    <source>
        <dbReference type="ARBA" id="ARBA00004141"/>
    </source>
</evidence>
<keyword evidence="5 8" id="KW-1133">Transmembrane helix</keyword>
<dbReference type="PANTHER" id="PTHR10978:SF5">
    <property type="entry name" value="SUCCINATE DEHYDROGENASE CYTOCHROME B560 SUBUNIT, MITOCHONDRIAL"/>
    <property type="match status" value="1"/>
</dbReference>
<evidence type="ECO:0008006" key="10">
    <source>
        <dbReference type="Google" id="ProtNLM"/>
    </source>
</evidence>
<dbReference type="PANTHER" id="PTHR10978">
    <property type="entry name" value="SUCCINATE DEHYDROGENASE CYTOCHROME B560 SUBUNIT"/>
    <property type="match status" value="1"/>
</dbReference>
<dbReference type="EMBL" id="UINC01000424">
    <property type="protein sequence ID" value="SUZ55060.1"/>
    <property type="molecule type" value="Genomic_DNA"/>
</dbReference>
<keyword evidence="2" id="KW-0349">Heme</keyword>
<evidence type="ECO:0000256" key="8">
    <source>
        <dbReference type="SAM" id="Phobius"/>
    </source>
</evidence>
<feature type="transmembrane region" description="Helical" evidence="8">
    <location>
        <begin position="102"/>
        <end position="122"/>
    </location>
</feature>
<dbReference type="NCBIfam" id="TIGR02970">
    <property type="entry name" value="succ_dehyd_cytB"/>
    <property type="match status" value="1"/>
</dbReference>
<dbReference type="PIRSF" id="PIRSF000178">
    <property type="entry name" value="SDH_cyt_b560"/>
    <property type="match status" value="1"/>
</dbReference>
<feature type="transmembrane region" description="Helical" evidence="8">
    <location>
        <begin position="59"/>
        <end position="82"/>
    </location>
</feature>
<dbReference type="InterPro" id="IPR000701">
    <property type="entry name" value="SuccDH_FuR_B_TM-su"/>
</dbReference>
<accession>A0A381NKJ3</accession>
<gene>
    <name evidence="9" type="ORF">METZ01_LOCUS7914</name>
</gene>
<dbReference type="InterPro" id="IPR014314">
    <property type="entry name" value="Succ_DH_cytb556"/>
</dbReference>
<dbReference type="GO" id="GO:0046872">
    <property type="term" value="F:metal ion binding"/>
    <property type="evidence" value="ECO:0007669"/>
    <property type="project" value="UniProtKB-KW"/>
</dbReference>
<dbReference type="CDD" id="cd03499">
    <property type="entry name" value="SQR_TypeC_SdhC"/>
    <property type="match status" value="1"/>
</dbReference>
<evidence type="ECO:0000256" key="2">
    <source>
        <dbReference type="ARBA" id="ARBA00022617"/>
    </source>
</evidence>
<comment type="subcellular location">
    <subcellularLocation>
        <location evidence="1">Membrane</location>
        <topology evidence="1">Multi-pass membrane protein</topology>
    </subcellularLocation>
</comment>
<evidence type="ECO:0000256" key="3">
    <source>
        <dbReference type="ARBA" id="ARBA00022692"/>
    </source>
</evidence>
<dbReference type="GO" id="GO:0016020">
    <property type="term" value="C:membrane"/>
    <property type="evidence" value="ECO:0007669"/>
    <property type="project" value="UniProtKB-SubCell"/>
</dbReference>
<dbReference type="InterPro" id="IPR034804">
    <property type="entry name" value="SQR/QFR_C/D"/>
</dbReference>
<dbReference type="GO" id="GO:0009055">
    <property type="term" value="F:electron transfer activity"/>
    <property type="evidence" value="ECO:0007669"/>
    <property type="project" value="InterPro"/>
</dbReference>
<organism evidence="9">
    <name type="scientific">marine metagenome</name>
    <dbReference type="NCBI Taxonomy" id="408172"/>
    <lineage>
        <taxon>unclassified sequences</taxon>
        <taxon>metagenomes</taxon>
        <taxon>ecological metagenomes</taxon>
    </lineage>
</organism>
<dbReference type="PROSITE" id="PS01001">
    <property type="entry name" value="SDH_CYT_2"/>
    <property type="match status" value="1"/>
</dbReference>
<keyword evidence="7 8" id="KW-0472">Membrane</keyword>
<evidence type="ECO:0000256" key="7">
    <source>
        <dbReference type="ARBA" id="ARBA00023136"/>
    </source>
</evidence>
<dbReference type="SUPFAM" id="SSF81343">
    <property type="entry name" value="Fumarate reductase respiratory complex transmembrane subunits"/>
    <property type="match status" value="1"/>
</dbReference>
<dbReference type="InterPro" id="IPR018495">
    <property type="entry name" value="Succ_DH_cyt_bsu_CS"/>
</dbReference>
<evidence type="ECO:0000256" key="5">
    <source>
        <dbReference type="ARBA" id="ARBA00022989"/>
    </source>
</evidence>
<dbReference type="AlphaFoldDB" id="A0A381NKJ3"/>
<keyword evidence="4" id="KW-0479">Metal-binding</keyword>
<evidence type="ECO:0000256" key="4">
    <source>
        <dbReference type="ARBA" id="ARBA00022723"/>
    </source>
</evidence>
<feature type="transmembrane region" description="Helical" evidence="8">
    <location>
        <begin position="20"/>
        <end position="47"/>
    </location>
</feature>
<dbReference type="Gene3D" id="1.20.1300.10">
    <property type="entry name" value="Fumarate reductase/succinate dehydrogenase, transmembrane subunit"/>
    <property type="match status" value="1"/>
</dbReference>
<dbReference type="Pfam" id="PF01127">
    <property type="entry name" value="Sdh_cyt"/>
    <property type="match status" value="1"/>
</dbReference>
<reference evidence="9" key="1">
    <citation type="submission" date="2018-05" db="EMBL/GenBank/DDBJ databases">
        <authorList>
            <person name="Lanie J.A."/>
            <person name="Ng W.-L."/>
            <person name="Kazmierczak K.M."/>
            <person name="Andrzejewski T.M."/>
            <person name="Davidsen T.M."/>
            <person name="Wayne K.J."/>
            <person name="Tettelin H."/>
            <person name="Glass J.I."/>
            <person name="Rusch D."/>
            <person name="Podicherti R."/>
            <person name="Tsui H.-C.T."/>
            <person name="Winkler M.E."/>
        </authorList>
    </citation>
    <scope>NUCLEOTIDE SEQUENCE</scope>
</reference>
<keyword evidence="3 8" id="KW-0812">Transmembrane</keyword>
<proteinExistence type="predicted"/>